<sequence length="341" mass="35452">MRAAVYTGDPTLIVEDRDRVPPGPGEVEIEVAYAGICGTDLHIRHGAMDHRVPARAVLGHESSGRIASVGEGVTNRQVGDPVTVMPLRWCGICAACRAGHTHVCQTLKVIGVDIPGAMQGSWTVPEDVVVGLPADLPLDVAALVEPTAVAVHDVRRSGLAAGEKAVVVGGGPIGVLIARVAQAQGSEVVLLELDPHRQATAEGLGLTVVDPSRTDVAAYVADWTSGAGVPVSFEVSGAPAGVRTATDVLGVRGAMVVVAIHSEPRLVDLNQVFLRELSVLGTRVYTRDDFEYAVRLVADRQVPAKELISRVVPLSGASAAFDALESGGGVMKVLIDCQDAS</sequence>
<dbReference type="EMBL" id="LT629732">
    <property type="protein sequence ID" value="SDR83063.1"/>
    <property type="molecule type" value="Genomic_DNA"/>
</dbReference>
<dbReference type="RefSeq" id="WP_092650525.1">
    <property type="nucleotide sequence ID" value="NZ_LT629732.1"/>
</dbReference>
<evidence type="ECO:0000256" key="2">
    <source>
        <dbReference type="ARBA" id="ARBA00022723"/>
    </source>
</evidence>
<dbReference type="PANTHER" id="PTHR43401">
    <property type="entry name" value="L-THREONINE 3-DEHYDROGENASE"/>
    <property type="match status" value="1"/>
</dbReference>
<comment type="cofactor">
    <cofactor evidence="1 5">
        <name>Zn(2+)</name>
        <dbReference type="ChEBI" id="CHEBI:29105"/>
    </cofactor>
</comment>
<dbReference type="InterPro" id="IPR050129">
    <property type="entry name" value="Zn_alcohol_dh"/>
</dbReference>
<dbReference type="Gene3D" id="3.90.180.10">
    <property type="entry name" value="Medium-chain alcohol dehydrogenases, catalytic domain"/>
    <property type="match status" value="1"/>
</dbReference>
<dbReference type="GO" id="GO:0016491">
    <property type="term" value="F:oxidoreductase activity"/>
    <property type="evidence" value="ECO:0007669"/>
    <property type="project" value="UniProtKB-KW"/>
</dbReference>
<evidence type="ECO:0000256" key="1">
    <source>
        <dbReference type="ARBA" id="ARBA00001947"/>
    </source>
</evidence>
<keyword evidence="4" id="KW-0560">Oxidoreductase</keyword>
<proteinExistence type="inferred from homology"/>
<keyword evidence="8" id="KW-1185">Reference proteome</keyword>
<evidence type="ECO:0000259" key="6">
    <source>
        <dbReference type="SMART" id="SM00829"/>
    </source>
</evidence>
<dbReference type="Gene3D" id="3.40.50.720">
    <property type="entry name" value="NAD(P)-binding Rossmann-like Domain"/>
    <property type="match status" value="1"/>
</dbReference>
<dbReference type="GO" id="GO:0008270">
    <property type="term" value="F:zinc ion binding"/>
    <property type="evidence" value="ECO:0007669"/>
    <property type="project" value="InterPro"/>
</dbReference>
<dbReference type="InterPro" id="IPR011032">
    <property type="entry name" value="GroES-like_sf"/>
</dbReference>
<keyword evidence="2 5" id="KW-0479">Metal-binding</keyword>
<dbReference type="PANTHER" id="PTHR43401:SF2">
    <property type="entry name" value="L-THREONINE 3-DEHYDROGENASE"/>
    <property type="match status" value="1"/>
</dbReference>
<name>A0A1H1M8E9_9ACTN</name>
<dbReference type="SUPFAM" id="SSF50129">
    <property type="entry name" value="GroES-like"/>
    <property type="match status" value="1"/>
</dbReference>
<dbReference type="PROSITE" id="PS00059">
    <property type="entry name" value="ADH_ZINC"/>
    <property type="match status" value="1"/>
</dbReference>
<dbReference type="InterPro" id="IPR013154">
    <property type="entry name" value="ADH-like_N"/>
</dbReference>
<comment type="similarity">
    <text evidence="5">Belongs to the zinc-containing alcohol dehydrogenase family.</text>
</comment>
<dbReference type="OrthoDB" id="9797931at2"/>
<gene>
    <name evidence="7" type="ORF">SAMN04489717_0722</name>
</gene>
<dbReference type="InterPro" id="IPR020843">
    <property type="entry name" value="ER"/>
</dbReference>
<evidence type="ECO:0000313" key="8">
    <source>
        <dbReference type="Proteomes" id="UP000198983"/>
    </source>
</evidence>
<dbReference type="InterPro" id="IPR036291">
    <property type="entry name" value="NAD(P)-bd_dom_sf"/>
</dbReference>
<evidence type="ECO:0000256" key="5">
    <source>
        <dbReference type="RuleBase" id="RU361277"/>
    </source>
</evidence>
<organism evidence="7 8">
    <name type="scientific">Actinopolymorpha singaporensis</name>
    <dbReference type="NCBI Taxonomy" id="117157"/>
    <lineage>
        <taxon>Bacteria</taxon>
        <taxon>Bacillati</taxon>
        <taxon>Actinomycetota</taxon>
        <taxon>Actinomycetes</taxon>
        <taxon>Propionibacteriales</taxon>
        <taxon>Actinopolymorphaceae</taxon>
        <taxon>Actinopolymorpha</taxon>
    </lineage>
</organism>
<protein>
    <submittedName>
        <fullName evidence="7">2-desacetyl-2-hydroxyethyl bacteriochlorophyllide A dehydrogenase</fullName>
    </submittedName>
</protein>
<feature type="domain" description="Enoyl reductase (ER)" evidence="6">
    <location>
        <begin position="8"/>
        <end position="335"/>
    </location>
</feature>
<evidence type="ECO:0000256" key="3">
    <source>
        <dbReference type="ARBA" id="ARBA00022833"/>
    </source>
</evidence>
<dbReference type="STRING" id="117157.SAMN04489717_0722"/>
<dbReference type="InterPro" id="IPR013149">
    <property type="entry name" value="ADH-like_C"/>
</dbReference>
<keyword evidence="3 5" id="KW-0862">Zinc</keyword>
<dbReference type="Pfam" id="PF00107">
    <property type="entry name" value="ADH_zinc_N"/>
    <property type="match status" value="1"/>
</dbReference>
<dbReference type="SMART" id="SM00829">
    <property type="entry name" value="PKS_ER"/>
    <property type="match status" value="1"/>
</dbReference>
<dbReference type="AlphaFoldDB" id="A0A1H1M8E9"/>
<dbReference type="Proteomes" id="UP000198983">
    <property type="component" value="Chromosome I"/>
</dbReference>
<dbReference type="SUPFAM" id="SSF51735">
    <property type="entry name" value="NAD(P)-binding Rossmann-fold domains"/>
    <property type="match status" value="1"/>
</dbReference>
<accession>A0A1H1M8E9</accession>
<evidence type="ECO:0000313" key="7">
    <source>
        <dbReference type="EMBL" id="SDR83063.1"/>
    </source>
</evidence>
<reference evidence="7 8" key="1">
    <citation type="submission" date="2016-10" db="EMBL/GenBank/DDBJ databases">
        <authorList>
            <person name="de Groot N.N."/>
        </authorList>
    </citation>
    <scope>NUCLEOTIDE SEQUENCE [LARGE SCALE GENOMIC DNA]</scope>
    <source>
        <strain evidence="7 8">DSM 22024</strain>
    </source>
</reference>
<evidence type="ECO:0000256" key="4">
    <source>
        <dbReference type="ARBA" id="ARBA00023002"/>
    </source>
</evidence>
<dbReference type="InterPro" id="IPR002328">
    <property type="entry name" value="ADH_Zn_CS"/>
</dbReference>
<dbReference type="Pfam" id="PF08240">
    <property type="entry name" value="ADH_N"/>
    <property type="match status" value="1"/>
</dbReference>